<dbReference type="FunFam" id="3.30.420.40:FF:000086">
    <property type="entry name" value="Glycerol kinase"/>
    <property type="match status" value="1"/>
</dbReference>
<feature type="domain" description="Carbohydrate kinase FGGY N-terminal" evidence="10">
    <location>
        <begin position="6"/>
        <end position="255"/>
    </location>
</feature>
<comment type="caution">
    <text evidence="12">The sequence shown here is derived from an EMBL/GenBank/DDBJ whole genome shotgun (WGS) entry which is preliminary data.</text>
</comment>
<dbReference type="Proteomes" id="UP000268007">
    <property type="component" value="Unassembled WGS sequence"/>
</dbReference>
<sequence>MMDQKYILAIDQGTSSTKSTIFDEKGNAIARGQVDLATQFLDGGMVEQDPLGIFENVLASVSLCLEAFRRTGKDTGSILSIGISNQRETFVVWDANGDPLHNAVVWQCKRSIDICNQLINGGFKKTVKERTGLIIDPYFSASKLIWLYQNKDKVRAAIDTGNAYFGTIDTWLLFKLTGGKRYLTDHTNASRTMLFNLSTLNWDTYLLATFGLDKINLPEVIASSSDFGASDFGGSFDREIPIGAMIGDSHAAAFGEGCFEQGQAKATLGTGCSIMMNAGTDLPSGSEGVVTTICWSTSTRVDYGLEGVIVSCGSTMEWLRRELTLFSDIKQTQDMANSVLDNNGVYIIPAFSGMGAPYWQMDRKGELLGLTFNTSKNHIVRAGLESIAYQIRSVIDAMENAAQLDLRMLIVNGGIISNNFVLGFLTDLLNKPLYYGISDASGLGAAMLAGLQAGLFESLEEIKALAKPKSTVMPTINPTSVQVNYHTWLAHVNRTYTDK</sequence>
<gene>
    <name evidence="12" type="ORF">BDD43_1164</name>
</gene>
<evidence type="ECO:0000256" key="7">
    <source>
        <dbReference type="ARBA" id="ARBA00022798"/>
    </source>
</evidence>
<keyword evidence="7" id="KW-0319">Glycerol metabolism</keyword>
<dbReference type="GO" id="GO:0019563">
    <property type="term" value="P:glycerol catabolic process"/>
    <property type="evidence" value="ECO:0007669"/>
    <property type="project" value="TreeGrafter"/>
</dbReference>
<dbReference type="PANTHER" id="PTHR10196:SF69">
    <property type="entry name" value="GLYCEROL KINASE"/>
    <property type="match status" value="1"/>
</dbReference>
<feature type="domain" description="Carbohydrate kinase FGGY C-terminal" evidence="11">
    <location>
        <begin position="265"/>
        <end position="452"/>
    </location>
</feature>
<dbReference type="GO" id="GO:0005829">
    <property type="term" value="C:cytosol"/>
    <property type="evidence" value="ECO:0007669"/>
    <property type="project" value="TreeGrafter"/>
</dbReference>
<evidence type="ECO:0000256" key="5">
    <source>
        <dbReference type="ARBA" id="ARBA00022741"/>
    </source>
</evidence>
<dbReference type="CDD" id="cd07769">
    <property type="entry name" value="ASKHA_NBD_FGGY_GK"/>
    <property type="match status" value="1"/>
</dbReference>
<comment type="pathway">
    <text evidence="1">Polyol metabolism; glycerol degradation via glycerol kinase pathway; sn-glycerol 3-phosphate from glycerol: step 1/1.</text>
</comment>
<dbReference type="EC" id="2.7.1.30" evidence="3"/>
<evidence type="ECO:0000256" key="8">
    <source>
        <dbReference type="ARBA" id="ARBA00022840"/>
    </source>
</evidence>
<proteinExistence type="inferred from homology"/>
<dbReference type="NCBIfam" id="NF000756">
    <property type="entry name" value="PRK00047.1"/>
    <property type="match status" value="1"/>
</dbReference>
<dbReference type="PIRSF" id="PIRSF000538">
    <property type="entry name" value="GlpK"/>
    <property type="match status" value="1"/>
</dbReference>
<dbReference type="AlphaFoldDB" id="A0A495IWP3"/>
<dbReference type="Gene3D" id="3.30.420.40">
    <property type="match status" value="2"/>
</dbReference>
<evidence type="ECO:0000256" key="3">
    <source>
        <dbReference type="ARBA" id="ARBA00012099"/>
    </source>
</evidence>
<dbReference type="EMBL" id="RBKU01000001">
    <property type="protein sequence ID" value="RKR81022.1"/>
    <property type="molecule type" value="Genomic_DNA"/>
</dbReference>
<dbReference type="Pfam" id="PF02782">
    <property type="entry name" value="FGGY_C"/>
    <property type="match status" value="1"/>
</dbReference>
<dbReference type="InterPro" id="IPR018485">
    <property type="entry name" value="FGGY_C"/>
</dbReference>
<evidence type="ECO:0000256" key="1">
    <source>
        <dbReference type="ARBA" id="ARBA00005190"/>
    </source>
</evidence>
<organism evidence="12 13">
    <name type="scientific">Mucilaginibacter gracilis</name>
    <dbReference type="NCBI Taxonomy" id="423350"/>
    <lineage>
        <taxon>Bacteria</taxon>
        <taxon>Pseudomonadati</taxon>
        <taxon>Bacteroidota</taxon>
        <taxon>Sphingobacteriia</taxon>
        <taxon>Sphingobacteriales</taxon>
        <taxon>Sphingobacteriaceae</taxon>
        <taxon>Mucilaginibacter</taxon>
    </lineage>
</organism>
<comment type="similarity">
    <text evidence="2">Belongs to the FGGY kinase family.</text>
</comment>
<dbReference type="InterPro" id="IPR018483">
    <property type="entry name" value="Carb_kinase_FGGY_CS"/>
</dbReference>
<keyword evidence="8" id="KW-0067">ATP-binding</keyword>
<evidence type="ECO:0000256" key="6">
    <source>
        <dbReference type="ARBA" id="ARBA00022777"/>
    </source>
</evidence>
<keyword evidence="4" id="KW-0808">Transferase</keyword>
<evidence type="ECO:0000313" key="12">
    <source>
        <dbReference type="EMBL" id="RKR81022.1"/>
    </source>
</evidence>
<evidence type="ECO:0000259" key="10">
    <source>
        <dbReference type="Pfam" id="PF00370"/>
    </source>
</evidence>
<dbReference type="InterPro" id="IPR018484">
    <property type="entry name" value="FGGY_N"/>
</dbReference>
<dbReference type="SUPFAM" id="SSF53067">
    <property type="entry name" value="Actin-like ATPase domain"/>
    <property type="match status" value="2"/>
</dbReference>
<dbReference type="PANTHER" id="PTHR10196">
    <property type="entry name" value="SUGAR KINASE"/>
    <property type="match status" value="1"/>
</dbReference>
<evidence type="ECO:0000259" key="11">
    <source>
        <dbReference type="Pfam" id="PF02782"/>
    </source>
</evidence>
<evidence type="ECO:0000256" key="2">
    <source>
        <dbReference type="ARBA" id="ARBA00009156"/>
    </source>
</evidence>
<keyword evidence="5" id="KW-0547">Nucleotide-binding</keyword>
<accession>A0A495IWP3</accession>
<evidence type="ECO:0000256" key="9">
    <source>
        <dbReference type="ARBA" id="ARBA00043149"/>
    </source>
</evidence>
<dbReference type="RefSeq" id="WP_008507907.1">
    <property type="nucleotide sequence ID" value="NZ_RBKU01000001.1"/>
</dbReference>
<keyword evidence="13" id="KW-1185">Reference proteome</keyword>
<dbReference type="PROSITE" id="PS00933">
    <property type="entry name" value="FGGY_KINASES_1"/>
    <property type="match status" value="1"/>
</dbReference>
<dbReference type="Pfam" id="PF00370">
    <property type="entry name" value="FGGY_N"/>
    <property type="match status" value="1"/>
</dbReference>
<dbReference type="InterPro" id="IPR043129">
    <property type="entry name" value="ATPase_NBD"/>
</dbReference>
<keyword evidence="6 12" id="KW-0418">Kinase</keyword>
<evidence type="ECO:0000313" key="13">
    <source>
        <dbReference type="Proteomes" id="UP000268007"/>
    </source>
</evidence>
<reference evidence="12 13" key="1">
    <citation type="submission" date="2018-10" db="EMBL/GenBank/DDBJ databases">
        <title>Genomic Encyclopedia of Archaeal and Bacterial Type Strains, Phase II (KMG-II): from individual species to whole genera.</title>
        <authorList>
            <person name="Goeker M."/>
        </authorList>
    </citation>
    <scope>NUCLEOTIDE SEQUENCE [LARGE SCALE GENOMIC DNA]</scope>
    <source>
        <strain evidence="12 13">DSM 18602</strain>
    </source>
</reference>
<name>A0A495IWP3_9SPHI</name>
<dbReference type="GO" id="GO:0004370">
    <property type="term" value="F:glycerol kinase activity"/>
    <property type="evidence" value="ECO:0007669"/>
    <property type="project" value="UniProtKB-EC"/>
</dbReference>
<dbReference type="InterPro" id="IPR000577">
    <property type="entry name" value="Carb_kinase_FGGY"/>
</dbReference>
<protein>
    <recommendedName>
        <fullName evidence="3">glycerol kinase</fullName>
        <ecNumber evidence="3">2.7.1.30</ecNumber>
    </recommendedName>
    <alternativeName>
        <fullName evidence="9">ATP:glycerol 3-phosphotransferase</fullName>
    </alternativeName>
</protein>
<evidence type="ECO:0000256" key="4">
    <source>
        <dbReference type="ARBA" id="ARBA00022679"/>
    </source>
</evidence>
<dbReference type="GO" id="GO:0005524">
    <property type="term" value="F:ATP binding"/>
    <property type="evidence" value="ECO:0007669"/>
    <property type="project" value="UniProtKB-KW"/>
</dbReference>